<name>A0A438KQP0_VITVI</name>
<dbReference type="Proteomes" id="UP000288805">
    <property type="component" value="Unassembled WGS sequence"/>
</dbReference>
<evidence type="ECO:0000313" key="2">
    <source>
        <dbReference type="Proteomes" id="UP000288805"/>
    </source>
</evidence>
<gene>
    <name evidence="1" type="ORF">CK203_000069</name>
</gene>
<accession>A0A438KQP0</accession>
<dbReference type="EMBL" id="QGNW01000001">
    <property type="protein sequence ID" value="RVX23513.1"/>
    <property type="molecule type" value="Genomic_DNA"/>
</dbReference>
<reference evidence="1 2" key="1">
    <citation type="journal article" date="2018" name="PLoS Genet.">
        <title>Population sequencing reveals clonal diversity and ancestral inbreeding in the grapevine cultivar Chardonnay.</title>
        <authorList>
            <person name="Roach M.J."/>
            <person name="Johnson D.L."/>
            <person name="Bohlmann J."/>
            <person name="van Vuuren H.J."/>
            <person name="Jones S.J."/>
            <person name="Pretorius I.S."/>
            <person name="Schmidt S.A."/>
            <person name="Borneman A.R."/>
        </authorList>
    </citation>
    <scope>NUCLEOTIDE SEQUENCE [LARGE SCALE GENOMIC DNA]</scope>
    <source>
        <strain evidence="2">cv. Chardonnay</strain>
        <tissue evidence="1">Leaf</tissue>
    </source>
</reference>
<dbReference type="AlphaFoldDB" id="A0A438KQP0"/>
<evidence type="ECO:0000313" key="1">
    <source>
        <dbReference type="EMBL" id="RVX23513.1"/>
    </source>
</evidence>
<organism evidence="1 2">
    <name type="scientific">Vitis vinifera</name>
    <name type="common">Grape</name>
    <dbReference type="NCBI Taxonomy" id="29760"/>
    <lineage>
        <taxon>Eukaryota</taxon>
        <taxon>Viridiplantae</taxon>
        <taxon>Streptophyta</taxon>
        <taxon>Embryophyta</taxon>
        <taxon>Tracheophyta</taxon>
        <taxon>Spermatophyta</taxon>
        <taxon>Magnoliopsida</taxon>
        <taxon>eudicotyledons</taxon>
        <taxon>Gunneridae</taxon>
        <taxon>Pentapetalae</taxon>
        <taxon>rosids</taxon>
        <taxon>Vitales</taxon>
        <taxon>Vitaceae</taxon>
        <taxon>Viteae</taxon>
        <taxon>Vitis</taxon>
    </lineage>
</organism>
<comment type="caution">
    <text evidence="1">The sequence shown here is derived from an EMBL/GenBank/DDBJ whole genome shotgun (WGS) entry which is preliminary data.</text>
</comment>
<sequence length="199" mass="21808">MLAKGSRRLEEKVLHLVKWILEVGCLLKGRLLRKLGEGVGTPFASVELGALYFAKATEGGKVQGGGMRRITRVAVGSSYYAIQLWWEVQPGVSEVASVIRNEMVRSRRLGMMEKVIQARLQCEEGTDHGQPDIWEEIPNIGPITKVLVRGPSKEDGLEKASRRAKLVESKRIFGSGAAHAGALKAQSGGDDPLMKFKWG</sequence>
<proteinExistence type="predicted"/>
<protein>
    <submittedName>
        <fullName evidence="1">Uncharacterized protein</fullName>
    </submittedName>
</protein>